<reference evidence="3 4" key="1">
    <citation type="submission" date="2024-04" db="EMBL/GenBank/DDBJ databases">
        <title>whole genome sequencing of Lutimonas vermicola strain IMCC1616.</title>
        <authorList>
            <person name="Bae S.S."/>
        </authorList>
    </citation>
    <scope>NUCLEOTIDE SEQUENCE [LARGE SCALE GENOMIC DNA]</scope>
    <source>
        <strain evidence="3 4">IMCC1616</strain>
    </source>
</reference>
<gene>
    <name evidence="3" type="ORF">AABB81_04480</name>
</gene>
<organism evidence="3 4">
    <name type="scientific">Lutimonas vermicola</name>
    <dbReference type="NCBI Taxonomy" id="414288"/>
    <lineage>
        <taxon>Bacteria</taxon>
        <taxon>Pseudomonadati</taxon>
        <taxon>Bacteroidota</taxon>
        <taxon>Flavobacteriia</taxon>
        <taxon>Flavobacteriales</taxon>
        <taxon>Flavobacteriaceae</taxon>
        <taxon>Lutimonas</taxon>
    </lineage>
</organism>
<feature type="signal peptide" evidence="1">
    <location>
        <begin position="1"/>
        <end position="22"/>
    </location>
</feature>
<evidence type="ECO:0000313" key="4">
    <source>
        <dbReference type="Proteomes" id="UP001474120"/>
    </source>
</evidence>
<dbReference type="InterPro" id="IPR019223">
    <property type="entry name" value="DUF2147"/>
</dbReference>
<protein>
    <submittedName>
        <fullName evidence="3">DUF2147 domain-containing protein</fullName>
    </submittedName>
</protein>
<dbReference type="EMBL" id="JBCDNA010000001">
    <property type="protein sequence ID" value="MEL4455139.1"/>
    <property type="molecule type" value="Genomic_DNA"/>
</dbReference>
<sequence length="145" mass="16713">MKKYICFFFTLACLLQIHAVKAQSVIGKWKTYNIFDKNREEAIVEIYLDKDGLYVKIIDILPPEHKNDLCKKCSGSLKDKPILGMIILRAAKFQDNVWQGAKILNAKNGKEYGCHISIEAPDLLRVRGFIGYPIFGKTLYWTRIE</sequence>
<comment type="caution">
    <text evidence="3">The sequence shown here is derived from an EMBL/GenBank/DDBJ whole genome shotgun (WGS) entry which is preliminary data.</text>
</comment>
<name>A0ABU9KYF8_9FLAO</name>
<dbReference type="PANTHER" id="PTHR36919">
    <property type="entry name" value="BLR1215 PROTEIN"/>
    <property type="match status" value="1"/>
</dbReference>
<keyword evidence="1" id="KW-0732">Signal</keyword>
<dbReference type="Proteomes" id="UP001474120">
    <property type="component" value="Unassembled WGS sequence"/>
</dbReference>
<dbReference type="Pfam" id="PF09917">
    <property type="entry name" value="DUF2147"/>
    <property type="match status" value="1"/>
</dbReference>
<accession>A0ABU9KYF8</accession>
<dbReference type="PANTHER" id="PTHR36919:SF3">
    <property type="entry name" value="BLL5882 PROTEIN"/>
    <property type="match status" value="1"/>
</dbReference>
<evidence type="ECO:0000256" key="1">
    <source>
        <dbReference type="SAM" id="SignalP"/>
    </source>
</evidence>
<evidence type="ECO:0000259" key="2">
    <source>
        <dbReference type="Pfam" id="PF09917"/>
    </source>
</evidence>
<dbReference type="Gene3D" id="2.40.128.520">
    <property type="match status" value="1"/>
</dbReference>
<dbReference type="RefSeq" id="WP_342158913.1">
    <property type="nucleotide sequence ID" value="NZ_JBCDNA010000001.1"/>
</dbReference>
<evidence type="ECO:0000313" key="3">
    <source>
        <dbReference type="EMBL" id="MEL4455139.1"/>
    </source>
</evidence>
<feature type="chain" id="PRO_5046395408" evidence="1">
    <location>
        <begin position="23"/>
        <end position="145"/>
    </location>
</feature>
<keyword evidence="4" id="KW-1185">Reference proteome</keyword>
<feature type="domain" description="DUF2147" evidence="2">
    <location>
        <begin position="27"/>
        <end position="143"/>
    </location>
</feature>
<proteinExistence type="predicted"/>